<dbReference type="HOGENOM" id="CLU_2545037_0_0_1"/>
<proteinExistence type="predicted"/>
<organism evidence="1 2">
    <name type="scientific">Drosophila simulans</name>
    <name type="common">Fruit fly</name>
    <dbReference type="NCBI Taxonomy" id="7240"/>
    <lineage>
        <taxon>Eukaryota</taxon>
        <taxon>Metazoa</taxon>
        <taxon>Ecdysozoa</taxon>
        <taxon>Arthropoda</taxon>
        <taxon>Hexapoda</taxon>
        <taxon>Insecta</taxon>
        <taxon>Pterygota</taxon>
        <taxon>Neoptera</taxon>
        <taxon>Endopterygota</taxon>
        <taxon>Diptera</taxon>
        <taxon>Brachycera</taxon>
        <taxon>Muscomorpha</taxon>
        <taxon>Ephydroidea</taxon>
        <taxon>Drosophilidae</taxon>
        <taxon>Drosophila</taxon>
        <taxon>Sophophora</taxon>
    </lineage>
</organism>
<keyword evidence="2" id="KW-1185">Reference proteome</keyword>
<evidence type="ECO:0000313" key="1">
    <source>
        <dbReference type="EMBL" id="EDX04293.1"/>
    </source>
</evidence>
<dbReference type="EMBL" id="CM000361">
    <property type="protein sequence ID" value="EDX04293.1"/>
    <property type="molecule type" value="Genomic_DNA"/>
</dbReference>
<name>B4Q799_DROSI</name>
<protein>
    <submittedName>
        <fullName evidence="1">GD23565</fullName>
    </submittedName>
</protein>
<accession>B4Q799</accession>
<dbReference type="Proteomes" id="UP000000304">
    <property type="component" value="Chromosome 2L"/>
</dbReference>
<evidence type="ECO:0000313" key="2">
    <source>
        <dbReference type="Proteomes" id="UP000000304"/>
    </source>
</evidence>
<gene>
    <name evidence="1" type="primary">Dsim\GD23565</name>
    <name evidence="1" type="ORF">Dsim_GD23565</name>
</gene>
<sequence>MRLVNAEDVQLHWKLQVFRRGISHAVEQRHVVWAAFSAIFESHGHGRALMMLETNCHWFCPVFGHLRGCVCLLVNFKAAISCH</sequence>
<reference evidence="1 2" key="1">
    <citation type="journal article" date="2007" name="Nature">
        <title>Evolution of genes and genomes on the Drosophila phylogeny.</title>
        <authorList>
            <consortium name="Drosophila 12 Genomes Consortium"/>
            <person name="Clark A.G."/>
            <person name="Eisen M.B."/>
            <person name="Smith D.R."/>
            <person name="Bergman C.M."/>
            <person name="Oliver B."/>
            <person name="Markow T.A."/>
            <person name="Kaufman T.C."/>
            <person name="Kellis M."/>
            <person name="Gelbart W."/>
            <person name="Iyer V.N."/>
            <person name="Pollard D.A."/>
            <person name="Sackton T.B."/>
            <person name="Larracuente A.M."/>
            <person name="Singh N.D."/>
            <person name="Abad J.P."/>
            <person name="Abt D.N."/>
            <person name="Adryan B."/>
            <person name="Aguade M."/>
            <person name="Akashi H."/>
            <person name="Anderson W.W."/>
            <person name="Aquadro C.F."/>
            <person name="Ardell D.H."/>
            <person name="Arguello R."/>
            <person name="Artieri C.G."/>
            <person name="Barbash D.A."/>
            <person name="Barker D."/>
            <person name="Barsanti P."/>
            <person name="Batterham P."/>
            <person name="Batzoglou S."/>
            <person name="Begun D."/>
            <person name="Bhutkar A."/>
            <person name="Blanco E."/>
            <person name="Bosak S.A."/>
            <person name="Bradley R.K."/>
            <person name="Brand A.D."/>
            <person name="Brent M.R."/>
            <person name="Brooks A.N."/>
            <person name="Brown R.H."/>
            <person name="Butlin R.K."/>
            <person name="Caggese C."/>
            <person name="Calvi B.R."/>
            <person name="Bernardo de Carvalho A."/>
            <person name="Caspi A."/>
            <person name="Castrezana S."/>
            <person name="Celniker S.E."/>
            <person name="Chang J.L."/>
            <person name="Chapple C."/>
            <person name="Chatterji S."/>
            <person name="Chinwalla A."/>
            <person name="Civetta A."/>
            <person name="Clifton S.W."/>
            <person name="Comeron J.M."/>
            <person name="Costello J.C."/>
            <person name="Coyne J.A."/>
            <person name="Daub J."/>
            <person name="David R.G."/>
            <person name="Delcher A.L."/>
            <person name="Delehaunty K."/>
            <person name="Do C.B."/>
            <person name="Ebling H."/>
            <person name="Edwards K."/>
            <person name="Eickbush T."/>
            <person name="Evans J.D."/>
            <person name="Filipski A."/>
            <person name="Findeiss S."/>
            <person name="Freyhult E."/>
            <person name="Fulton L."/>
            <person name="Fulton R."/>
            <person name="Garcia A.C."/>
            <person name="Gardiner A."/>
            <person name="Garfield D.A."/>
            <person name="Garvin B.E."/>
            <person name="Gibson G."/>
            <person name="Gilbert D."/>
            <person name="Gnerre S."/>
            <person name="Godfrey J."/>
            <person name="Good R."/>
            <person name="Gotea V."/>
            <person name="Gravely B."/>
            <person name="Greenberg A.J."/>
            <person name="Griffiths-Jones S."/>
            <person name="Gross S."/>
            <person name="Guigo R."/>
            <person name="Gustafson E.A."/>
            <person name="Haerty W."/>
            <person name="Hahn M.W."/>
            <person name="Halligan D.L."/>
            <person name="Halpern A.L."/>
            <person name="Halter G.M."/>
            <person name="Han M.V."/>
            <person name="Heger A."/>
            <person name="Hillier L."/>
            <person name="Hinrichs A.S."/>
            <person name="Holmes I."/>
            <person name="Hoskins R.A."/>
            <person name="Hubisz M.J."/>
            <person name="Hultmark D."/>
            <person name="Huntley M.A."/>
            <person name="Jaffe D.B."/>
            <person name="Jagadeeshan S."/>
            <person name="Jeck W.R."/>
            <person name="Johnson J."/>
            <person name="Jones C.D."/>
            <person name="Jordan W.C."/>
            <person name="Karpen G.H."/>
            <person name="Kataoka E."/>
            <person name="Keightley P.D."/>
            <person name="Kheradpour P."/>
            <person name="Kirkness E.F."/>
            <person name="Koerich L.B."/>
            <person name="Kristiansen K."/>
            <person name="Kudrna D."/>
            <person name="Kulathinal R.J."/>
            <person name="Kumar S."/>
            <person name="Kwok R."/>
            <person name="Lander E."/>
            <person name="Langley C.H."/>
            <person name="Lapoint R."/>
            <person name="Lazzaro B.P."/>
            <person name="Lee S.J."/>
            <person name="Levesque L."/>
            <person name="Li R."/>
            <person name="Lin C.F."/>
            <person name="Lin M.F."/>
            <person name="Lindblad-Toh K."/>
            <person name="Llopart A."/>
            <person name="Long M."/>
            <person name="Low L."/>
            <person name="Lozovsky E."/>
            <person name="Lu J."/>
            <person name="Luo M."/>
            <person name="Machado C.A."/>
            <person name="Makalowski W."/>
            <person name="Marzo M."/>
            <person name="Matsuda M."/>
            <person name="Matzkin L."/>
            <person name="McAllister B."/>
            <person name="McBride C.S."/>
            <person name="McKernan B."/>
            <person name="McKernan K."/>
            <person name="Mendez-Lago M."/>
            <person name="Minx P."/>
            <person name="Mollenhauer M.U."/>
            <person name="Montooth K."/>
            <person name="Mount S.M."/>
            <person name="Mu X."/>
            <person name="Myers E."/>
            <person name="Negre B."/>
            <person name="Newfeld S."/>
            <person name="Nielsen R."/>
            <person name="Noor M.A."/>
            <person name="O'Grady P."/>
            <person name="Pachter L."/>
            <person name="Papaceit M."/>
            <person name="Parisi M.J."/>
            <person name="Parisi M."/>
            <person name="Parts L."/>
            <person name="Pedersen J.S."/>
            <person name="Pesole G."/>
            <person name="Phillippy A.M."/>
            <person name="Ponting C.P."/>
            <person name="Pop M."/>
            <person name="Porcelli D."/>
            <person name="Powell J.R."/>
            <person name="Prohaska S."/>
            <person name="Pruitt K."/>
            <person name="Puig M."/>
            <person name="Quesneville H."/>
            <person name="Ram K.R."/>
            <person name="Rand D."/>
            <person name="Rasmussen M.D."/>
            <person name="Reed L.K."/>
            <person name="Reenan R."/>
            <person name="Reily A."/>
            <person name="Remington K.A."/>
            <person name="Rieger T.T."/>
            <person name="Ritchie M.G."/>
            <person name="Robin C."/>
            <person name="Rogers Y.H."/>
            <person name="Rohde C."/>
            <person name="Rozas J."/>
            <person name="Rubenfield M.J."/>
            <person name="Ruiz A."/>
            <person name="Russo S."/>
            <person name="Salzberg S.L."/>
            <person name="Sanchez-Gracia A."/>
            <person name="Saranga D.J."/>
            <person name="Sato H."/>
            <person name="Schaeffer S.W."/>
            <person name="Schatz M.C."/>
            <person name="Schlenke T."/>
            <person name="Schwartz R."/>
            <person name="Segarra C."/>
            <person name="Singh R.S."/>
            <person name="Sirot L."/>
            <person name="Sirota M."/>
            <person name="Sisneros N.B."/>
            <person name="Smith C.D."/>
            <person name="Smith T.F."/>
            <person name="Spieth J."/>
            <person name="Stage D.E."/>
            <person name="Stark A."/>
            <person name="Stephan W."/>
            <person name="Strausberg R.L."/>
            <person name="Strempel S."/>
            <person name="Sturgill D."/>
            <person name="Sutton G."/>
            <person name="Sutton G.G."/>
            <person name="Tao W."/>
            <person name="Teichmann S."/>
            <person name="Tobari Y.N."/>
            <person name="Tomimura Y."/>
            <person name="Tsolas J.M."/>
            <person name="Valente V.L."/>
            <person name="Venter E."/>
            <person name="Venter J.C."/>
            <person name="Vicario S."/>
            <person name="Vieira F.G."/>
            <person name="Vilella A.J."/>
            <person name="Villasante A."/>
            <person name="Walenz B."/>
            <person name="Wang J."/>
            <person name="Wasserman M."/>
            <person name="Watts T."/>
            <person name="Wilson D."/>
            <person name="Wilson R.K."/>
            <person name="Wing R.A."/>
            <person name="Wolfner M.F."/>
            <person name="Wong A."/>
            <person name="Wong G.K."/>
            <person name="Wu C.I."/>
            <person name="Wu G."/>
            <person name="Yamamoto D."/>
            <person name="Yang H.P."/>
            <person name="Yang S.P."/>
            <person name="Yorke J.A."/>
            <person name="Yoshida K."/>
            <person name="Zdobnov E."/>
            <person name="Zhang P."/>
            <person name="Zhang Y."/>
            <person name="Zimin A.V."/>
            <person name="Baldwin J."/>
            <person name="Abdouelleil A."/>
            <person name="Abdulkadir J."/>
            <person name="Abebe A."/>
            <person name="Abera B."/>
            <person name="Abreu J."/>
            <person name="Acer S.C."/>
            <person name="Aftuck L."/>
            <person name="Alexander A."/>
            <person name="An P."/>
            <person name="Anderson E."/>
            <person name="Anderson S."/>
            <person name="Arachi H."/>
            <person name="Azer M."/>
            <person name="Bachantsang P."/>
            <person name="Barry A."/>
            <person name="Bayul T."/>
            <person name="Berlin A."/>
            <person name="Bessette D."/>
            <person name="Bloom T."/>
            <person name="Blye J."/>
            <person name="Boguslavskiy L."/>
            <person name="Bonnet C."/>
            <person name="Boukhgalter B."/>
            <person name="Bourzgui I."/>
            <person name="Brown A."/>
            <person name="Cahill P."/>
            <person name="Channer S."/>
            <person name="Cheshatsang Y."/>
            <person name="Chuda L."/>
            <person name="Citroen M."/>
            <person name="Collymore A."/>
            <person name="Cooke P."/>
            <person name="Costello M."/>
            <person name="D'Aco K."/>
            <person name="Daza R."/>
            <person name="De Haan G."/>
            <person name="DeGray S."/>
            <person name="DeMaso C."/>
            <person name="Dhargay N."/>
            <person name="Dooley K."/>
            <person name="Dooley E."/>
            <person name="Doricent M."/>
            <person name="Dorje P."/>
            <person name="Dorjee K."/>
            <person name="Dupes A."/>
            <person name="Elong R."/>
            <person name="Falk J."/>
            <person name="Farina A."/>
            <person name="Faro S."/>
            <person name="Ferguson D."/>
            <person name="Fisher S."/>
            <person name="Foley C.D."/>
            <person name="Franke A."/>
            <person name="Friedrich D."/>
            <person name="Gadbois L."/>
            <person name="Gearin G."/>
            <person name="Gearin C.R."/>
            <person name="Giannoukos G."/>
            <person name="Goode T."/>
            <person name="Graham J."/>
            <person name="Grandbois E."/>
            <person name="Grewal S."/>
            <person name="Gyaltsen K."/>
            <person name="Hafez N."/>
            <person name="Hagos B."/>
            <person name="Hall J."/>
            <person name="Henson C."/>
            <person name="Hollinger A."/>
            <person name="Honan T."/>
            <person name="Huard M.D."/>
            <person name="Hughes L."/>
            <person name="Hurhula B."/>
            <person name="Husby M.E."/>
            <person name="Kamat A."/>
            <person name="Kanga B."/>
            <person name="Kashin S."/>
            <person name="Khazanovich D."/>
            <person name="Kisner P."/>
            <person name="Lance K."/>
            <person name="Lara M."/>
            <person name="Lee W."/>
            <person name="Lennon N."/>
            <person name="Letendre F."/>
            <person name="LeVine R."/>
            <person name="Lipovsky A."/>
            <person name="Liu X."/>
            <person name="Liu J."/>
            <person name="Liu S."/>
            <person name="Lokyitsang T."/>
            <person name="Lokyitsang Y."/>
            <person name="Lubonja R."/>
            <person name="Lui A."/>
            <person name="MacDonald P."/>
            <person name="Magnisalis V."/>
            <person name="Maru K."/>
            <person name="Matthews C."/>
            <person name="McCusker W."/>
            <person name="McDonough S."/>
            <person name="Mehta T."/>
            <person name="Meldrim J."/>
            <person name="Meneus L."/>
            <person name="Mihai O."/>
            <person name="Mihalev A."/>
            <person name="Mihova T."/>
            <person name="Mittelman R."/>
            <person name="Mlenga V."/>
            <person name="Montmayeur A."/>
            <person name="Mulrain L."/>
            <person name="Navidi A."/>
            <person name="Naylor J."/>
            <person name="Negash T."/>
            <person name="Nguyen T."/>
            <person name="Nguyen N."/>
            <person name="Nicol R."/>
            <person name="Norbu C."/>
            <person name="Norbu N."/>
            <person name="Novod N."/>
            <person name="O'Neill B."/>
            <person name="Osman S."/>
            <person name="Markiewicz E."/>
            <person name="Oyono O.L."/>
            <person name="Patti C."/>
            <person name="Phunkhang P."/>
            <person name="Pierre F."/>
            <person name="Priest M."/>
            <person name="Raghuraman S."/>
            <person name="Rege F."/>
            <person name="Reyes R."/>
            <person name="Rise C."/>
            <person name="Rogov P."/>
            <person name="Ross K."/>
            <person name="Ryan E."/>
            <person name="Settipalli S."/>
            <person name="Shea T."/>
            <person name="Sherpa N."/>
            <person name="Shi L."/>
            <person name="Shih D."/>
            <person name="Sparrow T."/>
            <person name="Spaulding J."/>
            <person name="Stalker J."/>
            <person name="Stange-Thomann N."/>
            <person name="Stavropoulos S."/>
            <person name="Stone C."/>
            <person name="Strader C."/>
            <person name="Tesfaye S."/>
            <person name="Thomson T."/>
            <person name="Thoulutsang Y."/>
            <person name="Thoulutsang D."/>
            <person name="Topham K."/>
            <person name="Topping I."/>
            <person name="Tsamla T."/>
            <person name="Vassiliev H."/>
            <person name="Vo A."/>
            <person name="Wangchuk T."/>
            <person name="Wangdi T."/>
            <person name="Weiand M."/>
            <person name="Wilkinson J."/>
            <person name="Wilson A."/>
            <person name="Yadav S."/>
            <person name="Young G."/>
            <person name="Yu Q."/>
            <person name="Zembek L."/>
            <person name="Zhong D."/>
            <person name="Zimmer A."/>
            <person name="Zwirko Z."/>
            <person name="Jaffe D.B."/>
            <person name="Alvarez P."/>
            <person name="Brockman W."/>
            <person name="Butler J."/>
            <person name="Chin C."/>
            <person name="Gnerre S."/>
            <person name="Grabherr M."/>
            <person name="Kleber M."/>
            <person name="Mauceli E."/>
            <person name="MacCallum I."/>
        </authorList>
    </citation>
    <scope>NUCLEOTIDE SEQUENCE [LARGE SCALE GENOMIC DNA]</scope>
    <source>
        <strain evidence="2">white501</strain>
    </source>
</reference>
<dbReference type="AlphaFoldDB" id="B4Q799"/>